<keyword evidence="3" id="KW-1185">Reference proteome</keyword>
<dbReference type="RefSeq" id="WP_167035494.1">
    <property type="nucleotide sequence ID" value="NZ_BAAANA010000002.1"/>
</dbReference>
<evidence type="ECO:0000313" key="2">
    <source>
        <dbReference type="EMBL" id="NNH05265.1"/>
    </source>
</evidence>
<name>A0A7Y2M2F4_9MICO</name>
<keyword evidence="1" id="KW-0812">Transmembrane</keyword>
<reference evidence="2 3" key="1">
    <citation type="submission" date="2020-05" db="EMBL/GenBank/DDBJ databases">
        <title>MicrobeNet Type strains.</title>
        <authorList>
            <person name="Nicholson A.C."/>
        </authorList>
    </citation>
    <scope>NUCLEOTIDE SEQUENCE [LARGE SCALE GENOMIC DNA]</scope>
    <source>
        <strain evidence="2 3">JCM 14282</strain>
    </source>
</reference>
<keyword evidence="1" id="KW-1133">Transmembrane helix</keyword>
<proteinExistence type="predicted"/>
<feature type="transmembrane region" description="Helical" evidence="1">
    <location>
        <begin position="78"/>
        <end position="99"/>
    </location>
</feature>
<feature type="transmembrane region" description="Helical" evidence="1">
    <location>
        <begin position="141"/>
        <end position="159"/>
    </location>
</feature>
<evidence type="ECO:0000313" key="3">
    <source>
        <dbReference type="Proteomes" id="UP000543598"/>
    </source>
</evidence>
<feature type="transmembrane region" description="Helical" evidence="1">
    <location>
        <begin position="45"/>
        <end position="66"/>
    </location>
</feature>
<dbReference type="Proteomes" id="UP000543598">
    <property type="component" value="Unassembled WGS sequence"/>
</dbReference>
<organism evidence="2 3">
    <name type="scientific">Microbacterium ulmi</name>
    <dbReference type="NCBI Taxonomy" id="179095"/>
    <lineage>
        <taxon>Bacteria</taxon>
        <taxon>Bacillati</taxon>
        <taxon>Actinomycetota</taxon>
        <taxon>Actinomycetes</taxon>
        <taxon>Micrococcales</taxon>
        <taxon>Microbacteriaceae</taxon>
        <taxon>Microbacterium</taxon>
    </lineage>
</organism>
<feature type="transmembrane region" description="Helical" evidence="1">
    <location>
        <begin position="7"/>
        <end position="25"/>
    </location>
</feature>
<accession>A0A7Y2M2F4</accession>
<dbReference type="EMBL" id="JABEMB010000039">
    <property type="protein sequence ID" value="NNH05265.1"/>
    <property type="molecule type" value="Genomic_DNA"/>
</dbReference>
<comment type="caution">
    <text evidence="2">The sequence shown here is derived from an EMBL/GenBank/DDBJ whole genome shotgun (WGS) entry which is preliminary data.</text>
</comment>
<evidence type="ECO:0008006" key="4">
    <source>
        <dbReference type="Google" id="ProtNLM"/>
    </source>
</evidence>
<feature type="transmembrane region" description="Helical" evidence="1">
    <location>
        <begin position="111"/>
        <end position="134"/>
    </location>
</feature>
<dbReference type="AlphaFoldDB" id="A0A7Y2M2F4"/>
<sequence>MARIGGWAAVVAGVTGVAGAVFLLVVPPAASPDVFNYPLSPTGFVVVQVAFGIHHVLTAVALWAFWRAGFAGRGRFADAAGLSAAATMAMLGVWELVVISGNGAPYPSDDLVWIDVGYGTLSLLSGVALVLLGVAAVRARVLAGVWRWVVLAIGIWVFVPMTPALAGGFVLGRVAIGTWLLLFALLGWAMLRWATDAAPRRSSPAVAAEGGAS</sequence>
<evidence type="ECO:0000256" key="1">
    <source>
        <dbReference type="SAM" id="Phobius"/>
    </source>
</evidence>
<feature type="transmembrane region" description="Helical" evidence="1">
    <location>
        <begin position="165"/>
        <end position="191"/>
    </location>
</feature>
<gene>
    <name evidence="2" type="ORF">HLA99_15575</name>
</gene>
<protein>
    <recommendedName>
        <fullName evidence="4">DUF998 domain-containing protein</fullName>
    </recommendedName>
</protein>
<keyword evidence="1" id="KW-0472">Membrane</keyword>